<evidence type="ECO:0000313" key="1">
    <source>
        <dbReference type="EMBL" id="RSK42981.1"/>
    </source>
</evidence>
<dbReference type="AlphaFoldDB" id="A0A428K9F3"/>
<dbReference type="EMBL" id="RWIU01000004">
    <property type="protein sequence ID" value="RSK42981.1"/>
    <property type="molecule type" value="Genomic_DNA"/>
</dbReference>
<dbReference type="InterPro" id="IPR008969">
    <property type="entry name" value="CarboxyPept-like_regulatory"/>
</dbReference>
<sequence length="85" mass="9488">MPIVFGQINLLEKGVVYPVSAAIITLDDVMLSANERGEYNMTMNPGIHRIMVGQIGMHQSRVTLKVVPGDSIRIDFQLRPDLRPL</sequence>
<dbReference type="GO" id="GO:0004180">
    <property type="term" value="F:carboxypeptidase activity"/>
    <property type="evidence" value="ECO:0007669"/>
    <property type="project" value="UniProtKB-KW"/>
</dbReference>
<keyword evidence="2" id="KW-1185">Reference proteome</keyword>
<dbReference type="Gene3D" id="2.60.40.1120">
    <property type="entry name" value="Carboxypeptidase-like, regulatory domain"/>
    <property type="match status" value="1"/>
</dbReference>
<evidence type="ECO:0000313" key="2">
    <source>
        <dbReference type="Proteomes" id="UP000270291"/>
    </source>
</evidence>
<gene>
    <name evidence="1" type="ORF">EI293_14420</name>
</gene>
<keyword evidence="1" id="KW-0645">Protease</keyword>
<reference evidence="1 2" key="1">
    <citation type="submission" date="2018-12" db="EMBL/GenBank/DDBJ databases">
        <authorList>
            <person name="Feng G."/>
            <person name="Zhu H."/>
        </authorList>
    </citation>
    <scope>NUCLEOTIDE SEQUENCE [LARGE SCALE GENOMIC DNA]</scope>
    <source>
        <strain evidence="1 2">LMG 26000</strain>
    </source>
</reference>
<dbReference type="RefSeq" id="WP_125439015.1">
    <property type="nucleotide sequence ID" value="NZ_RWIU01000004.1"/>
</dbReference>
<organism evidence="1 2">
    <name type="scientific">Hymenobacter perfusus</name>
    <dbReference type="NCBI Taxonomy" id="1236770"/>
    <lineage>
        <taxon>Bacteria</taxon>
        <taxon>Pseudomonadati</taxon>
        <taxon>Bacteroidota</taxon>
        <taxon>Cytophagia</taxon>
        <taxon>Cytophagales</taxon>
        <taxon>Hymenobacteraceae</taxon>
        <taxon>Hymenobacter</taxon>
    </lineage>
</organism>
<dbReference type="Proteomes" id="UP000270291">
    <property type="component" value="Unassembled WGS sequence"/>
</dbReference>
<dbReference type="OrthoDB" id="976619at2"/>
<name>A0A428K9F3_9BACT</name>
<proteinExistence type="predicted"/>
<dbReference type="SUPFAM" id="SSF49464">
    <property type="entry name" value="Carboxypeptidase regulatory domain-like"/>
    <property type="match status" value="1"/>
</dbReference>
<comment type="caution">
    <text evidence="1">The sequence shown here is derived from an EMBL/GenBank/DDBJ whole genome shotgun (WGS) entry which is preliminary data.</text>
</comment>
<protein>
    <submittedName>
        <fullName evidence="1">Carboxypeptidase regulatory-like domain-containing protein</fullName>
    </submittedName>
</protein>
<keyword evidence="1" id="KW-0121">Carboxypeptidase</keyword>
<accession>A0A428K9F3</accession>
<keyword evidence="1" id="KW-0378">Hydrolase</keyword>